<sequence length="64" mass="7074">MLDKYKVTLEAAFKDQLIKNNKVTLSNLIGCGLLGVDNNSVDYLSIEEIIYLKLVVNLNSSLTA</sequence>
<proteinExistence type="predicted"/>
<comment type="caution">
    <text evidence="1">The sequence shown here is derived from an EMBL/GenBank/DDBJ whole genome shotgun (WGS) entry which is preliminary data.</text>
</comment>
<dbReference type="EMBL" id="SEZN01000010">
    <property type="protein sequence ID" value="RYU65117.1"/>
    <property type="molecule type" value="Genomic_DNA"/>
</dbReference>
<dbReference type="Proteomes" id="UP000294166">
    <property type="component" value="Unassembled WGS sequence"/>
</dbReference>
<dbReference type="EMBL" id="SEZK01000010">
    <property type="protein sequence ID" value="RYU52071.1"/>
    <property type="molecule type" value="Genomic_DNA"/>
</dbReference>
<dbReference type="Proteomes" id="UP000293465">
    <property type="component" value="Unassembled WGS sequence"/>
</dbReference>
<evidence type="ECO:0000313" key="5">
    <source>
        <dbReference type="Proteomes" id="UP000294063"/>
    </source>
</evidence>
<evidence type="ECO:0000313" key="4">
    <source>
        <dbReference type="Proteomes" id="UP000293465"/>
    </source>
</evidence>
<dbReference type="OrthoDB" id="5918212at2"/>
<evidence type="ECO:0000313" key="6">
    <source>
        <dbReference type="Proteomes" id="UP000294166"/>
    </source>
</evidence>
<accession>A0A4Q5KPB1</accession>
<dbReference type="Proteomes" id="UP000294063">
    <property type="component" value="Unassembled WGS sequence"/>
</dbReference>
<dbReference type="AlphaFoldDB" id="A0A4Q5KPB1"/>
<reference evidence="4 5" key="1">
    <citation type="submission" date="2019-02" db="EMBL/GenBank/DDBJ databases">
        <title>Genome sequences of Aliivibrio finisterrensis strains from farmed Atlantic salmon.</title>
        <authorList>
            <person name="Bowman J.P."/>
        </authorList>
    </citation>
    <scope>NUCLEOTIDE SEQUENCE [LARGE SCALE GENOMIC DNA]</scope>
    <source>
        <strain evidence="3 6">A21</strain>
        <strain evidence="1 4">A32</strain>
        <strain evidence="2 5">A46</strain>
    </source>
</reference>
<keyword evidence="6" id="KW-1185">Reference proteome</keyword>
<protein>
    <submittedName>
        <fullName evidence="1">Uncharacterized protein</fullName>
    </submittedName>
</protein>
<evidence type="ECO:0000313" key="3">
    <source>
        <dbReference type="EMBL" id="RYU65117.1"/>
    </source>
</evidence>
<organism evidence="1 4">
    <name type="scientific">Aliivibrio finisterrensis</name>
    <dbReference type="NCBI Taxonomy" id="511998"/>
    <lineage>
        <taxon>Bacteria</taxon>
        <taxon>Pseudomonadati</taxon>
        <taxon>Pseudomonadota</taxon>
        <taxon>Gammaproteobacteria</taxon>
        <taxon>Vibrionales</taxon>
        <taxon>Vibrionaceae</taxon>
        <taxon>Aliivibrio</taxon>
    </lineage>
</organism>
<dbReference type="EMBL" id="SEZJ01000001">
    <property type="protein sequence ID" value="RYU48443.1"/>
    <property type="molecule type" value="Genomic_DNA"/>
</dbReference>
<name>A0A4Q5KPB1_9GAMM</name>
<evidence type="ECO:0000313" key="2">
    <source>
        <dbReference type="EMBL" id="RYU52071.1"/>
    </source>
</evidence>
<gene>
    <name evidence="1" type="ORF">ERW49_00310</name>
    <name evidence="3" type="ORF">ERW53_07340</name>
    <name evidence="2" type="ORF">ERW57_07790</name>
</gene>
<evidence type="ECO:0000313" key="1">
    <source>
        <dbReference type="EMBL" id="RYU48443.1"/>
    </source>
</evidence>